<reference evidence="6 7" key="1">
    <citation type="submission" date="2019-03" db="EMBL/GenBank/DDBJ databases">
        <title>Genomic Encyclopedia of Type Strains, Phase IV (KMG-IV): sequencing the most valuable type-strain genomes for metagenomic binning, comparative biology and taxonomic classification.</title>
        <authorList>
            <person name="Goeker M."/>
        </authorList>
    </citation>
    <scope>NUCLEOTIDE SEQUENCE [LARGE SCALE GENOMIC DNA]</scope>
    <source>
        <strain evidence="6 7">DSM 13054</strain>
    </source>
</reference>
<dbReference type="EMBL" id="SLWU01000010">
    <property type="protein sequence ID" value="TCO66330.1"/>
    <property type="molecule type" value="Genomic_DNA"/>
</dbReference>
<gene>
    <name evidence="6" type="ORF">EV203_11026</name>
</gene>
<dbReference type="InterPro" id="IPR003439">
    <property type="entry name" value="ABC_transporter-like_ATP-bd"/>
</dbReference>
<keyword evidence="2" id="KW-0547">Nucleotide-binding</keyword>
<evidence type="ECO:0000313" key="7">
    <source>
        <dbReference type="Proteomes" id="UP000294886"/>
    </source>
</evidence>
<dbReference type="Pfam" id="PF00005">
    <property type="entry name" value="ABC_tran"/>
    <property type="match status" value="1"/>
</dbReference>
<evidence type="ECO:0000256" key="2">
    <source>
        <dbReference type="ARBA" id="ARBA00022741"/>
    </source>
</evidence>
<keyword evidence="1" id="KW-0813">Transport</keyword>
<dbReference type="Proteomes" id="UP000294886">
    <property type="component" value="Unassembled WGS sequence"/>
</dbReference>
<dbReference type="InterPro" id="IPR003593">
    <property type="entry name" value="AAA+_ATPase"/>
</dbReference>
<evidence type="ECO:0000313" key="6">
    <source>
        <dbReference type="EMBL" id="TCO66330.1"/>
    </source>
</evidence>
<dbReference type="GO" id="GO:0016887">
    <property type="term" value="F:ATP hydrolysis activity"/>
    <property type="evidence" value="ECO:0007669"/>
    <property type="project" value="InterPro"/>
</dbReference>
<dbReference type="SMART" id="SM00382">
    <property type="entry name" value="AAA"/>
    <property type="match status" value="1"/>
</dbReference>
<dbReference type="InterPro" id="IPR027417">
    <property type="entry name" value="P-loop_NTPase"/>
</dbReference>
<name>A0A4V2S940_9THEO</name>
<dbReference type="PANTHER" id="PTHR42794:SF1">
    <property type="entry name" value="HEMIN IMPORT ATP-BINDING PROTEIN HMUV"/>
    <property type="match status" value="1"/>
</dbReference>
<protein>
    <submittedName>
        <fullName evidence="6">Iron complex transport system ATP-binding protein</fullName>
    </submittedName>
</protein>
<keyword evidence="4" id="KW-1278">Translocase</keyword>
<dbReference type="GO" id="GO:0005524">
    <property type="term" value="F:ATP binding"/>
    <property type="evidence" value="ECO:0007669"/>
    <property type="project" value="UniProtKB-KW"/>
</dbReference>
<keyword evidence="3 6" id="KW-0067">ATP-binding</keyword>
<accession>A0A4V2S940</accession>
<proteinExistence type="predicted"/>
<dbReference type="AlphaFoldDB" id="A0A4V2S940"/>
<dbReference type="SUPFAM" id="SSF52540">
    <property type="entry name" value="P-loop containing nucleoside triphosphate hydrolases"/>
    <property type="match status" value="1"/>
</dbReference>
<dbReference type="PANTHER" id="PTHR42794">
    <property type="entry name" value="HEMIN IMPORT ATP-BINDING PROTEIN HMUV"/>
    <property type="match status" value="1"/>
</dbReference>
<dbReference type="PROSITE" id="PS50893">
    <property type="entry name" value="ABC_TRANSPORTER_2"/>
    <property type="match status" value="1"/>
</dbReference>
<dbReference type="CDD" id="cd03214">
    <property type="entry name" value="ABC_Iron-Siderophores_B12_Hemin"/>
    <property type="match status" value="1"/>
</dbReference>
<dbReference type="OMA" id="GQKQLAW"/>
<evidence type="ECO:0000256" key="4">
    <source>
        <dbReference type="ARBA" id="ARBA00022967"/>
    </source>
</evidence>
<feature type="domain" description="ABC transporter" evidence="5">
    <location>
        <begin position="10"/>
        <end position="245"/>
    </location>
</feature>
<comment type="caution">
    <text evidence="6">The sequence shown here is derived from an EMBL/GenBank/DDBJ whole genome shotgun (WGS) entry which is preliminary data.</text>
</comment>
<evidence type="ECO:0000259" key="5">
    <source>
        <dbReference type="PROSITE" id="PS50893"/>
    </source>
</evidence>
<evidence type="ECO:0000256" key="1">
    <source>
        <dbReference type="ARBA" id="ARBA00022448"/>
    </source>
</evidence>
<dbReference type="Gene3D" id="3.40.50.300">
    <property type="entry name" value="P-loop containing nucleotide triphosphate hydrolases"/>
    <property type="match status" value="1"/>
</dbReference>
<dbReference type="FunFam" id="3.40.50.300:FF:000134">
    <property type="entry name" value="Iron-enterobactin ABC transporter ATP-binding protein"/>
    <property type="match status" value="1"/>
</dbReference>
<organism evidence="6 7">
    <name type="scientific">Caldanaerobacter subterraneus</name>
    <dbReference type="NCBI Taxonomy" id="911092"/>
    <lineage>
        <taxon>Bacteria</taxon>
        <taxon>Bacillati</taxon>
        <taxon>Bacillota</taxon>
        <taxon>Clostridia</taxon>
        <taxon>Thermoanaerobacterales</taxon>
        <taxon>Thermoanaerobacteraceae</taxon>
        <taxon>Caldanaerobacter</taxon>
    </lineage>
</organism>
<evidence type="ECO:0000256" key="3">
    <source>
        <dbReference type="ARBA" id="ARBA00022840"/>
    </source>
</evidence>
<sequence>MKECDIMSILEVKDLYFSYGQKRVLKGINLKVDKSEMIGIIGANGSGKTTLLRNISGYLKPDKGSVLIFGKNIRSLSVKERAKLIGYVPQDIIYDFEFTCYDIVMMGRIPYLRRFQSEGKEDKEIVREAMEMTNTWQFKDKPVRELSGGERQRVYIARALAQRPKILLMDEPVSHLDIKYQIEVLSIAKELSLNGILVISVLHDVNLASQFCDEIVIMREGTIMAKGEPKKVLTFENIKLAFSIDVQIFEDPITRTPYIIPSLNGKEKLKVV</sequence>